<dbReference type="Pfam" id="PF10609">
    <property type="entry name" value="ParA"/>
    <property type="match status" value="1"/>
</dbReference>
<dbReference type="PANTHER" id="PTHR23264">
    <property type="entry name" value="NUCLEOTIDE-BINDING PROTEIN NBP35 YEAST -RELATED"/>
    <property type="match status" value="1"/>
</dbReference>
<dbReference type="GO" id="GO:0046872">
    <property type="term" value="F:metal ion binding"/>
    <property type="evidence" value="ECO:0007669"/>
    <property type="project" value="UniProtKB-KW"/>
</dbReference>
<dbReference type="OrthoDB" id="1741334at2759"/>
<dbReference type="PANTHER" id="PTHR23264:SF19">
    <property type="entry name" value="CYTOSOLIC FE-S CLUSTER ASSEMBLY FACTOR NUBP2"/>
    <property type="match status" value="1"/>
</dbReference>
<evidence type="ECO:0000256" key="9">
    <source>
        <dbReference type="HAMAP-Rule" id="MF_03039"/>
    </source>
</evidence>
<evidence type="ECO:0000313" key="10">
    <source>
        <dbReference type="EMBL" id="SCV69575.1"/>
    </source>
</evidence>
<keyword evidence="2 9" id="KW-0004">4Fe-4S</keyword>
<dbReference type="GO" id="GO:0005524">
    <property type="term" value="F:ATP binding"/>
    <property type="evidence" value="ECO:0007669"/>
    <property type="project" value="UniProtKB-KW"/>
</dbReference>
<dbReference type="STRING" id="269621.A0A238F8P8"/>
<keyword evidence="3 9" id="KW-0963">Cytoplasm</keyword>
<keyword evidence="6 9" id="KW-0067">ATP-binding</keyword>
<keyword evidence="8 9" id="KW-0411">Iron-sulfur</keyword>
<evidence type="ECO:0000256" key="8">
    <source>
        <dbReference type="ARBA" id="ARBA00023014"/>
    </source>
</evidence>
<dbReference type="HAMAP" id="MF_02040">
    <property type="entry name" value="Mrp_NBP35"/>
    <property type="match status" value="1"/>
</dbReference>
<feature type="binding site" evidence="9">
    <location>
        <position position="238"/>
    </location>
    <ligand>
        <name>[4Fe-4S] cluster</name>
        <dbReference type="ChEBI" id="CHEBI:49883"/>
        <note>ligand shared between dimeric partners</note>
    </ligand>
</feature>
<dbReference type="PROSITE" id="PS01215">
    <property type="entry name" value="MRP"/>
    <property type="match status" value="1"/>
</dbReference>
<dbReference type="InterPro" id="IPR019591">
    <property type="entry name" value="Mrp/NBP35_ATP-bd"/>
</dbReference>
<keyword evidence="4 9" id="KW-0479">Metal-binding</keyword>
<dbReference type="InterPro" id="IPR033756">
    <property type="entry name" value="YlxH/NBP35"/>
</dbReference>
<comment type="similarity">
    <text evidence="9">Belongs to the Mrp/NBP35 ATP-binding proteins family. NUBP2/CFD1 subfamily.</text>
</comment>
<sequence>MPPRPPPSSPEAVLLRRLSSIKHIILVLSGKGGVGKSSVSVQLALSLLSLDPNAKIGLLDVDLTGPSLPRMLGLEGHDVHASDDGWIPVYLDLRQANGEATLRSRDLDTSSVGQGGYLAAMSIGFLLRNASESVVWRGPKKNAMIKQFLGQVRWGTLDYLIIDTPPGTSDEHISLLESLRPLLLPPLPNAPPLPTLSSLLVSTPQALALLDVSKELSFIRRTELPLLGLIENMSGYVCPHCSEIVGVFGQGGAEDFCRQQEEKKDSLVQGEGGGCRFLGRIPIDRELVSLLDQVKDVRVVVEDPLGLGKGDGNKELVEEKGTRNGVDKDQVEPIKGTTLVERYKAIPSFPIVEKIASEVVDLIQQQKSRQ</sequence>
<dbReference type="GO" id="GO:0140663">
    <property type="term" value="F:ATP-dependent FeS chaperone activity"/>
    <property type="evidence" value="ECO:0007669"/>
    <property type="project" value="InterPro"/>
</dbReference>
<keyword evidence="11" id="KW-1185">Reference proteome</keyword>
<dbReference type="EMBL" id="FMSP01000004">
    <property type="protein sequence ID" value="SCV69575.1"/>
    <property type="molecule type" value="Genomic_DNA"/>
</dbReference>
<keyword evidence="5 9" id="KW-0547">Nucleotide-binding</keyword>
<dbReference type="HAMAP" id="MF_03039">
    <property type="entry name" value="NUBP2"/>
    <property type="match status" value="1"/>
</dbReference>
<gene>
    <name evidence="10" type="ORF">BQ2448_2595</name>
</gene>
<dbReference type="SUPFAM" id="SSF52540">
    <property type="entry name" value="P-loop containing nucleoside triphosphate hydrolases"/>
    <property type="match status" value="1"/>
</dbReference>
<dbReference type="Gene3D" id="3.40.50.300">
    <property type="entry name" value="P-loop containing nucleotide triphosphate hydrolases"/>
    <property type="match status" value="1"/>
</dbReference>
<dbReference type="InterPro" id="IPR028600">
    <property type="entry name" value="NUBP2/Cfd1_eukaryotes"/>
</dbReference>
<dbReference type="GO" id="GO:0005829">
    <property type="term" value="C:cytosol"/>
    <property type="evidence" value="ECO:0007669"/>
    <property type="project" value="TreeGrafter"/>
</dbReference>
<dbReference type="GO" id="GO:0016226">
    <property type="term" value="P:iron-sulfur cluster assembly"/>
    <property type="evidence" value="ECO:0007669"/>
    <property type="project" value="UniProtKB-UniRule"/>
</dbReference>
<protein>
    <submittedName>
        <fullName evidence="10">BQ2448_2595 protein</fullName>
    </submittedName>
</protein>
<evidence type="ECO:0000313" key="11">
    <source>
        <dbReference type="Proteomes" id="UP000198372"/>
    </source>
</evidence>
<dbReference type="CDD" id="cd02037">
    <property type="entry name" value="Mrp_NBP35"/>
    <property type="match status" value="1"/>
</dbReference>
<keyword evidence="7 9" id="KW-0408">Iron</keyword>
<dbReference type="Proteomes" id="UP000198372">
    <property type="component" value="Unassembled WGS sequence"/>
</dbReference>
<evidence type="ECO:0000256" key="3">
    <source>
        <dbReference type="ARBA" id="ARBA00022490"/>
    </source>
</evidence>
<evidence type="ECO:0000256" key="2">
    <source>
        <dbReference type="ARBA" id="ARBA00022485"/>
    </source>
</evidence>
<dbReference type="AlphaFoldDB" id="A0A238F8P8"/>
<evidence type="ECO:0000256" key="5">
    <source>
        <dbReference type="ARBA" id="ARBA00022741"/>
    </source>
</evidence>
<evidence type="ECO:0000256" key="7">
    <source>
        <dbReference type="ARBA" id="ARBA00023004"/>
    </source>
</evidence>
<feature type="binding site" evidence="9">
    <location>
        <position position="241"/>
    </location>
    <ligand>
        <name>[4Fe-4S] cluster</name>
        <dbReference type="ChEBI" id="CHEBI:49883"/>
        <note>ligand shared between dimeric partners</note>
    </ligand>
</feature>
<comment type="function">
    <text evidence="9">Component of the cytosolic iron-sulfur (Fe/S) protein assembly (CIA) machinery. Required for maturation of extramitochondrial Fe-S proteins. The NBP35-CFD1 heterotetramer forms a Fe-S scaffold complex, mediating the de novo assembly of an Fe-S cluster and its transfer to target apoproteins.</text>
</comment>
<feature type="binding site" evidence="9">
    <location>
        <begin position="30"/>
        <end position="37"/>
    </location>
    <ligand>
        <name>ATP</name>
        <dbReference type="ChEBI" id="CHEBI:30616"/>
    </ligand>
</feature>
<accession>A0A238F8P8</accession>
<comment type="subcellular location">
    <subcellularLocation>
        <location evidence="1 9">Cytoplasm</location>
    </subcellularLocation>
</comment>
<dbReference type="InterPro" id="IPR000808">
    <property type="entry name" value="Mrp-like_CS"/>
</dbReference>
<name>A0A238F8P8_9BASI</name>
<evidence type="ECO:0000256" key="4">
    <source>
        <dbReference type="ARBA" id="ARBA00022723"/>
    </source>
</evidence>
<dbReference type="InterPro" id="IPR027417">
    <property type="entry name" value="P-loop_NTPase"/>
</dbReference>
<organism evidence="10 11">
    <name type="scientific">Microbotryum intermedium</name>
    <dbReference type="NCBI Taxonomy" id="269621"/>
    <lineage>
        <taxon>Eukaryota</taxon>
        <taxon>Fungi</taxon>
        <taxon>Dikarya</taxon>
        <taxon>Basidiomycota</taxon>
        <taxon>Pucciniomycotina</taxon>
        <taxon>Microbotryomycetes</taxon>
        <taxon>Microbotryales</taxon>
        <taxon>Microbotryaceae</taxon>
        <taxon>Microbotryum</taxon>
    </lineage>
</organism>
<evidence type="ECO:0000256" key="1">
    <source>
        <dbReference type="ARBA" id="ARBA00004496"/>
    </source>
</evidence>
<proteinExistence type="inferred from homology"/>
<reference evidence="11" key="1">
    <citation type="submission" date="2016-09" db="EMBL/GenBank/DDBJ databases">
        <authorList>
            <person name="Jeantristanb JTB J.-T."/>
            <person name="Ricardo R."/>
        </authorList>
    </citation>
    <scope>NUCLEOTIDE SEQUENCE [LARGE SCALE GENOMIC DNA]</scope>
</reference>
<dbReference type="GO" id="GO:0051539">
    <property type="term" value="F:4 iron, 4 sulfur cluster binding"/>
    <property type="evidence" value="ECO:0007669"/>
    <property type="project" value="UniProtKB-UniRule"/>
</dbReference>
<evidence type="ECO:0000256" key="6">
    <source>
        <dbReference type="ARBA" id="ARBA00022840"/>
    </source>
</evidence>